<gene>
    <name evidence="1" type="ORF">QFC21_002105</name>
</gene>
<accession>A0ACC2W0H5</accession>
<proteinExistence type="predicted"/>
<dbReference type="EMBL" id="JASBWT010000005">
    <property type="protein sequence ID" value="KAJ9104607.1"/>
    <property type="molecule type" value="Genomic_DNA"/>
</dbReference>
<reference evidence="1" key="1">
    <citation type="submission" date="2023-04" db="EMBL/GenBank/DDBJ databases">
        <title>Draft Genome sequencing of Naganishia species isolated from polar environments using Oxford Nanopore Technology.</title>
        <authorList>
            <person name="Leo P."/>
            <person name="Venkateswaran K."/>
        </authorList>
    </citation>
    <scope>NUCLEOTIDE SEQUENCE</scope>
    <source>
        <strain evidence="1">MNA-CCFEE 5423</strain>
    </source>
</reference>
<protein>
    <submittedName>
        <fullName evidence="1">Uncharacterized protein</fullName>
    </submittedName>
</protein>
<comment type="caution">
    <text evidence="1">The sequence shown here is derived from an EMBL/GenBank/DDBJ whole genome shotgun (WGS) entry which is preliminary data.</text>
</comment>
<evidence type="ECO:0000313" key="1">
    <source>
        <dbReference type="EMBL" id="KAJ9104607.1"/>
    </source>
</evidence>
<dbReference type="Proteomes" id="UP001227268">
    <property type="component" value="Unassembled WGS sequence"/>
</dbReference>
<evidence type="ECO:0000313" key="2">
    <source>
        <dbReference type="Proteomes" id="UP001227268"/>
    </source>
</evidence>
<keyword evidence="2" id="KW-1185">Reference proteome</keyword>
<organism evidence="1 2">
    <name type="scientific">Naganishia friedmannii</name>
    <dbReference type="NCBI Taxonomy" id="89922"/>
    <lineage>
        <taxon>Eukaryota</taxon>
        <taxon>Fungi</taxon>
        <taxon>Dikarya</taxon>
        <taxon>Basidiomycota</taxon>
        <taxon>Agaricomycotina</taxon>
        <taxon>Tremellomycetes</taxon>
        <taxon>Filobasidiales</taxon>
        <taxon>Filobasidiaceae</taxon>
        <taxon>Naganishia</taxon>
    </lineage>
</organism>
<name>A0ACC2W0H5_9TREE</name>
<sequence length="388" mass="43019">MAQISGIVLEALAPHIVIFTDEQVDRSCQLNGCKSLDELFKPWQTAVERVPVLSSTLSATTHPSFAVRFTSHSTLLSSQFGGGGAMPYSPGIVADIIANLIHSVKHEDEKGTRYEVLRDVLLASTPVDSQGTFNHPPYIEVSFKNSLRSYLVVHDVSVEGPDLARAHQILLEIEQQYGPHCGLLVINSSSQYALQQIGTDKPAIELDNHVQYHSQYAAALNLLSTVNPFTRLTDMLAEDVLVERTAVGLIAKNPSSEMPSFRYARHLGEEDISNIRGCIRQIIIQSVIPWMEARIREWNEGYMQSRKGIAGKLFGAGKRLFGGTEHATTSSAGYDPNPSYSAAHYTIRRSADFAFMLRDYKSAMSIYEAIRQDYMNDNVLTLMPNIVV</sequence>